<evidence type="ECO:0000256" key="3">
    <source>
        <dbReference type="ARBA" id="ARBA00023082"/>
    </source>
</evidence>
<dbReference type="InterPro" id="IPR014284">
    <property type="entry name" value="RNA_pol_sigma-70_dom"/>
</dbReference>
<dbReference type="GO" id="GO:0016987">
    <property type="term" value="F:sigma factor activity"/>
    <property type="evidence" value="ECO:0007669"/>
    <property type="project" value="UniProtKB-KW"/>
</dbReference>
<reference evidence="6 7" key="1">
    <citation type="submission" date="2016-10" db="EMBL/GenBank/DDBJ databases">
        <authorList>
            <person name="de Groot N.N."/>
        </authorList>
    </citation>
    <scope>NUCLEOTIDE SEQUENCE [LARGE SCALE GENOMIC DNA]</scope>
    <source>
        <strain evidence="6 7">47C3B</strain>
    </source>
</reference>
<dbReference type="InterPro" id="IPR000792">
    <property type="entry name" value="Tscrpt_reg_LuxR_C"/>
</dbReference>
<dbReference type="InterPro" id="IPR036388">
    <property type="entry name" value="WH-like_DNA-bd_sf"/>
</dbReference>
<comment type="similarity">
    <text evidence="1">Belongs to the sigma-70 factor family. ECF subfamily.</text>
</comment>
<keyword evidence="2" id="KW-0805">Transcription regulation</keyword>
<evidence type="ECO:0000256" key="4">
    <source>
        <dbReference type="ARBA" id="ARBA00023163"/>
    </source>
</evidence>
<proteinExistence type="inferred from homology"/>
<dbReference type="CDD" id="cd06171">
    <property type="entry name" value="Sigma70_r4"/>
    <property type="match status" value="1"/>
</dbReference>
<dbReference type="InterPro" id="IPR013249">
    <property type="entry name" value="RNA_pol_sigma70_r4_t2"/>
</dbReference>
<dbReference type="Pfam" id="PF08281">
    <property type="entry name" value="Sigma70_r4_2"/>
    <property type="match status" value="1"/>
</dbReference>
<keyword evidence="7" id="KW-1185">Reference proteome</keyword>
<dbReference type="InterPro" id="IPR013325">
    <property type="entry name" value="RNA_pol_sigma_r2"/>
</dbReference>
<dbReference type="InterPro" id="IPR013324">
    <property type="entry name" value="RNA_pol_sigma_r3/r4-like"/>
</dbReference>
<dbReference type="OrthoDB" id="679904at2"/>
<dbReference type="Gene3D" id="1.10.10.10">
    <property type="entry name" value="Winged helix-like DNA-binding domain superfamily/Winged helix DNA-binding domain"/>
    <property type="match status" value="1"/>
</dbReference>
<dbReference type="InterPro" id="IPR007627">
    <property type="entry name" value="RNA_pol_sigma70_r2"/>
</dbReference>
<evidence type="ECO:0000256" key="1">
    <source>
        <dbReference type="ARBA" id="ARBA00010641"/>
    </source>
</evidence>
<gene>
    <name evidence="6" type="ORF">SAMN05216464_101595</name>
</gene>
<evidence type="ECO:0000256" key="2">
    <source>
        <dbReference type="ARBA" id="ARBA00023015"/>
    </source>
</evidence>
<dbReference type="EMBL" id="FNAI01000001">
    <property type="protein sequence ID" value="SDD38726.1"/>
    <property type="molecule type" value="Genomic_DNA"/>
</dbReference>
<dbReference type="Gene3D" id="1.10.1740.10">
    <property type="match status" value="1"/>
</dbReference>
<dbReference type="STRING" id="1391627.SAMN05216464_101595"/>
<name>A0A1G6UDH0_9SPHI</name>
<dbReference type="PANTHER" id="PTHR43133:SF46">
    <property type="entry name" value="RNA POLYMERASE SIGMA-70 FACTOR ECF SUBFAMILY"/>
    <property type="match status" value="1"/>
</dbReference>
<feature type="domain" description="HTH luxR-type" evidence="5">
    <location>
        <begin position="131"/>
        <end position="187"/>
    </location>
</feature>
<dbReference type="AlphaFoldDB" id="A0A1G6UDH0"/>
<keyword evidence="4" id="KW-0804">Transcription</keyword>
<dbReference type="GO" id="GO:0006352">
    <property type="term" value="P:DNA-templated transcription initiation"/>
    <property type="evidence" value="ECO:0007669"/>
    <property type="project" value="InterPro"/>
</dbReference>
<dbReference type="NCBIfam" id="TIGR02937">
    <property type="entry name" value="sigma70-ECF"/>
    <property type="match status" value="1"/>
</dbReference>
<dbReference type="InterPro" id="IPR039425">
    <property type="entry name" value="RNA_pol_sigma-70-like"/>
</dbReference>
<protein>
    <submittedName>
        <fullName evidence="6">RNA polymerase sigma-70 factor, ECF subfamily</fullName>
    </submittedName>
</protein>
<sequence>MLLDKHDDSGSDRLLLLKLREGNTEAFDALYEKHWQSTYASAFKRLQDADQAKDITQEIFLQLWLKREENDIDNLRAYLFTAVKNKVLNWIEKRRRFTPVADLLLELKTSLDQTDAEILKKEFMSAYEVLLNSLTPSQQQIFRMRYQQDLSTIEIAEQLDISRKTVQNQLGKAVAQIRSSLTLISLLLLINNR</sequence>
<dbReference type="PANTHER" id="PTHR43133">
    <property type="entry name" value="RNA POLYMERASE ECF-TYPE SIGMA FACTO"/>
    <property type="match status" value="1"/>
</dbReference>
<dbReference type="SUPFAM" id="SSF88659">
    <property type="entry name" value="Sigma3 and sigma4 domains of RNA polymerase sigma factors"/>
    <property type="match status" value="1"/>
</dbReference>
<evidence type="ECO:0000313" key="7">
    <source>
        <dbReference type="Proteomes" id="UP000199072"/>
    </source>
</evidence>
<evidence type="ECO:0000313" key="6">
    <source>
        <dbReference type="EMBL" id="SDD38726.1"/>
    </source>
</evidence>
<dbReference type="RefSeq" id="WP_091143985.1">
    <property type="nucleotide sequence ID" value="NZ_FNAI01000001.1"/>
</dbReference>
<dbReference type="SMART" id="SM00421">
    <property type="entry name" value="HTH_LUXR"/>
    <property type="match status" value="1"/>
</dbReference>
<evidence type="ECO:0000259" key="5">
    <source>
        <dbReference type="SMART" id="SM00421"/>
    </source>
</evidence>
<organism evidence="6 7">
    <name type="scientific">Mucilaginibacter pineti</name>
    <dbReference type="NCBI Taxonomy" id="1391627"/>
    <lineage>
        <taxon>Bacteria</taxon>
        <taxon>Pseudomonadati</taxon>
        <taxon>Bacteroidota</taxon>
        <taxon>Sphingobacteriia</taxon>
        <taxon>Sphingobacteriales</taxon>
        <taxon>Sphingobacteriaceae</taxon>
        <taxon>Mucilaginibacter</taxon>
    </lineage>
</organism>
<dbReference type="SUPFAM" id="SSF88946">
    <property type="entry name" value="Sigma2 domain of RNA polymerase sigma factors"/>
    <property type="match status" value="1"/>
</dbReference>
<dbReference type="Pfam" id="PF04542">
    <property type="entry name" value="Sigma70_r2"/>
    <property type="match status" value="1"/>
</dbReference>
<dbReference type="Proteomes" id="UP000199072">
    <property type="component" value="Unassembled WGS sequence"/>
</dbReference>
<accession>A0A1G6UDH0</accession>
<keyword evidence="3" id="KW-0731">Sigma factor</keyword>
<dbReference type="GO" id="GO:0003677">
    <property type="term" value="F:DNA binding"/>
    <property type="evidence" value="ECO:0007669"/>
    <property type="project" value="InterPro"/>
</dbReference>